<dbReference type="Pfam" id="PF00155">
    <property type="entry name" value="Aminotran_1_2"/>
    <property type="match status" value="1"/>
</dbReference>
<dbReference type="SUPFAM" id="SSF53383">
    <property type="entry name" value="PLP-dependent transferases"/>
    <property type="match status" value="1"/>
</dbReference>
<dbReference type="HOGENOM" id="CLU_017584_3_1_1"/>
<dbReference type="GO" id="GO:0004400">
    <property type="term" value="F:histidinol-phosphate transaminase activity"/>
    <property type="evidence" value="ECO:0007669"/>
    <property type="project" value="UniProtKB-EC"/>
</dbReference>
<dbReference type="OrthoDB" id="2015537at2759"/>
<dbReference type="PANTHER" id="PTHR42885">
    <property type="entry name" value="HISTIDINOL-PHOSPHATE AMINOTRANSFERASE-RELATED"/>
    <property type="match status" value="1"/>
</dbReference>
<keyword evidence="8" id="KW-0663">Pyridoxal phosphate</keyword>
<evidence type="ECO:0000313" key="14">
    <source>
        <dbReference type="Proteomes" id="UP000054097"/>
    </source>
</evidence>
<evidence type="ECO:0000256" key="4">
    <source>
        <dbReference type="ARBA" id="ARBA00012748"/>
    </source>
</evidence>
<dbReference type="NCBIfam" id="TIGR01141">
    <property type="entry name" value="hisC"/>
    <property type="match status" value="1"/>
</dbReference>
<dbReference type="InterPro" id="IPR001917">
    <property type="entry name" value="Aminotrans_II_pyridoxalP_BS"/>
</dbReference>
<comment type="catalytic activity">
    <reaction evidence="11">
        <text>L-histidinol phosphate + 2-oxoglutarate = 3-(imidazol-4-yl)-2-oxopropyl phosphate + L-glutamate</text>
        <dbReference type="Rhea" id="RHEA:23744"/>
        <dbReference type="ChEBI" id="CHEBI:16810"/>
        <dbReference type="ChEBI" id="CHEBI:29985"/>
        <dbReference type="ChEBI" id="CHEBI:57766"/>
        <dbReference type="ChEBI" id="CHEBI:57980"/>
        <dbReference type="EC" id="2.6.1.9"/>
    </reaction>
</comment>
<sequence length="412" mass="44796">MSADHFVLKDIIRPNIWALQPYRCARDDYQSGILLDANENSYGHSIAPTKARDNSNYTNGTGNGNDQDAALTDHLAAALHRYPDPSHPQIKEAYAKLRGVAGIENVFLGVGSDEVIDLLFRVSCVPGKDKALICPPTYGMYSVCAQINDIGMVKVPQDTTGGRFTVQVDKVLEETAKDPSIKLVFLCSPGNPTGTAVSLDIIENILQSPLYKGLVVVDEAYIDFTQASHPNTPVSATTLLPKYPNLVVLQTMSKGFGLAAIRLGFAFTSPELNQILSNTKAPYNISAPTAILATQALSEASLKIMRSKAAQILKGRQFLLDAFSKFPQDLGPYVGGLDANFIMVPVLNRETGKPDNSRAERVYQAMAESQGVVVRFRGKELGCVGCLRVTVGTEEENETLLARLRTVFDQIE</sequence>
<evidence type="ECO:0000256" key="9">
    <source>
        <dbReference type="ARBA" id="ARBA00023102"/>
    </source>
</evidence>
<evidence type="ECO:0000256" key="6">
    <source>
        <dbReference type="ARBA" id="ARBA00022605"/>
    </source>
</evidence>
<keyword evidence="7" id="KW-0808">Transferase</keyword>
<feature type="domain" description="Aminotransferase class I/classII large" evidence="12">
    <location>
        <begin position="33"/>
        <end position="404"/>
    </location>
</feature>
<keyword evidence="5" id="KW-0032">Aminotransferase</keyword>
<dbReference type="PANTHER" id="PTHR42885:SF2">
    <property type="entry name" value="HISTIDINOL-PHOSPHATE AMINOTRANSFERASE"/>
    <property type="match status" value="1"/>
</dbReference>
<dbReference type="Gene3D" id="3.40.640.10">
    <property type="entry name" value="Type I PLP-dependent aspartate aminotransferase-like (Major domain)"/>
    <property type="match status" value="1"/>
</dbReference>
<dbReference type="InterPro" id="IPR005861">
    <property type="entry name" value="HisP_aminotrans"/>
</dbReference>
<dbReference type="InterPro" id="IPR015421">
    <property type="entry name" value="PyrdxlP-dep_Trfase_major"/>
</dbReference>
<dbReference type="GO" id="GO:0030170">
    <property type="term" value="F:pyridoxal phosphate binding"/>
    <property type="evidence" value="ECO:0007669"/>
    <property type="project" value="InterPro"/>
</dbReference>
<dbReference type="CDD" id="cd00609">
    <property type="entry name" value="AAT_like"/>
    <property type="match status" value="1"/>
</dbReference>
<name>A0A0C3BSD9_SERVB</name>
<evidence type="ECO:0000256" key="3">
    <source>
        <dbReference type="ARBA" id="ARBA00008392"/>
    </source>
</evidence>
<comment type="pathway">
    <text evidence="2">Amino-acid biosynthesis; L-histidine biosynthesis; L-histidine from 5-phospho-alpha-D-ribose 1-diphosphate: step 7/9.</text>
</comment>
<dbReference type="EMBL" id="KN824277">
    <property type="protein sequence ID" value="KIM34311.1"/>
    <property type="molecule type" value="Genomic_DNA"/>
</dbReference>
<dbReference type="InterPro" id="IPR004839">
    <property type="entry name" value="Aminotransferase_I/II_large"/>
</dbReference>
<organism evidence="13 14">
    <name type="scientific">Serendipita vermifera MAFF 305830</name>
    <dbReference type="NCBI Taxonomy" id="933852"/>
    <lineage>
        <taxon>Eukaryota</taxon>
        <taxon>Fungi</taxon>
        <taxon>Dikarya</taxon>
        <taxon>Basidiomycota</taxon>
        <taxon>Agaricomycotina</taxon>
        <taxon>Agaricomycetes</taxon>
        <taxon>Sebacinales</taxon>
        <taxon>Serendipitaceae</taxon>
        <taxon>Serendipita</taxon>
    </lineage>
</organism>
<dbReference type="InterPro" id="IPR015422">
    <property type="entry name" value="PyrdxlP-dep_Trfase_small"/>
</dbReference>
<comment type="cofactor">
    <cofactor evidence="1">
        <name>pyridoxal 5'-phosphate</name>
        <dbReference type="ChEBI" id="CHEBI:597326"/>
    </cofactor>
</comment>
<dbReference type="STRING" id="933852.A0A0C3BSD9"/>
<evidence type="ECO:0000256" key="11">
    <source>
        <dbReference type="ARBA" id="ARBA00047481"/>
    </source>
</evidence>
<dbReference type="InterPro" id="IPR015424">
    <property type="entry name" value="PyrdxlP-dep_Trfase"/>
</dbReference>
<dbReference type="GO" id="GO:0000105">
    <property type="term" value="P:L-histidine biosynthetic process"/>
    <property type="evidence" value="ECO:0007669"/>
    <property type="project" value="UniProtKB-KW"/>
</dbReference>
<proteinExistence type="inferred from homology"/>
<dbReference type="Gene3D" id="3.90.1150.10">
    <property type="entry name" value="Aspartate Aminotransferase, domain 1"/>
    <property type="match status" value="1"/>
</dbReference>
<protein>
    <recommendedName>
        <fullName evidence="4">histidinol-phosphate transaminase</fullName>
        <ecNumber evidence="4">2.6.1.9</ecNumber>
    </recommendedName>
    <alternativeName>
        <fullName evidence="10">Imidazole acetol-phosphate transaminase</fullName>
    </alternativeName>
</protein>
<keyword evidence="9" id="KW-0368">Histidine biosynthesis</keyword>
<reference evidence="14" key="2">
    <citation type="submission" date="2015-01" db="EMBL/GenBank/DDBJ databases">
        <title>Evolutionary Origins and Diversification of the Mycorrhizal Mutualists.</title>
        <authorList>
            <consortium name="DOE Joint Genome Institute"/>
            <consortium name="Mycorrhizal Genomics Consortium"/>
            <person name="Kohler A."/>
            <person name="Kuo A."/>
            <person name="Nagy L.G."/>
            <person name="Floudas D."/>
            <person name="Copeland A."/>
            <person name="Barry K.W."/>
            <person name="Cichocki N."/>
            <person name="Veneault-Fourrey C."/>
            <person name="LaButti K."/>
            <person name="Lindquist E.A."/>
            <person name="Lipzen A."/>
            <person name="Lundell T."/>
            <person name="Morin E."/>
            <person name="Murat C."/>
            <person name="Riley R."/>
            <person name="Ohm R."/>
            <person name="Sun H."/>
            <person name="Tunlid A."/>
            <person name="Henrissat B."/>
            <person name="Grigoriev I.V."/>
            <person name="Hibbett D.S."/>
            <person name="Martin F."/>
        </authorList>
    </citation>
    <scope>NUCLEOTIDE SEQUENCE [LARGE SCALE GENOMIC DNA]</scope>
    <source>
        <strain evidence="14">MAFF 305830</strain>
    </source>
</reference>
<dbReference type="Proteomes" id="UP000054097">
    <property type="component" value="Unassembled WGS sequence"/>
</dbReference>
<evidence type="ECO:0000259" key="12">
    <source>
        <dbReference type="Pfam" id="PF00155"/>
    </source>
</evidence>
<evidence type="ECO:0000256" key="2">
    <source>
        <dbReference type="ARBA" id="ARBA00005011"/>
    </source>
</evidence>
<evidence type="ECO:0000256" key="1">
    <source>
        <dbReference type="ARBA" id="ARBA00001933"/>
    </source>
</evidence>
<dbReference type="HAMAP" id="MF_01023">
    <property type="entry name" value="HisC_aminotrans_2"/>
    <property type="match status" value="1"/>
</dbReference>
<comment type="similarity">
    <text evidence="3">Belongs to the class-II pyridoxal-phosphate-dependent aminotransferase family.</text>
</comment>
<evidence type="ECO:0000313" key="13">
    <source>
        <dbReference type="EMBL" id="KIM34311.1"/>
    </source>
</evidence>
<keyword evidence="6" id="KW-0028">Amino-acid biosynthesis</keyword>
<dbReference type="EC" id="2.6.1.9" evidence="4"/>
<dbReference type="AlphaFoldDB" id="A0A0C3BSD9"/>
<evidence type="ECO:0000256" key="8">
    <source>
        <dbReference type="ARBA" id="ARBA00022898"/>
    </source>
</evidence>
<accession>A0A0C3BSD9</accession>
<evidence type="ECO:0000256" key="10">
    <source>
        <dbReference type="ARBA" id="ARBA00030262"/>
    </source>
</evidence>
<evidence type="ECO:0000256" key="5">
    <source>
        <dbReference type="ARBA" id="ARBA00022576"/>
    </source>
</evidence>
<dbReference type="PROSITE" id="PS00599">
    <property type="entry name" value="AA_TRANSFER_CLASS_2"/>
    <property type="match status" value="1"/>
</dbReference>
<gene>
    <name evidence="13" type="ORF">M408DRAFT_325745</name>
</gene>
<reference evidence="13 14" key="1">
    <citation type="submission" date="2014-04" db="EMBL/GenBank/DDBJ databases">
        <authorList>
            <consortium name="DOE Joint Genome Institute"/>
            <person name="Kuo A."/>
            <person name="Zuccaro A."/>
            <person name="Kohler A."/>
            <person name="Nagy L.G."/>
            <person name="Floudas D."/>
            <person name="Copeland A."/>
            <person name="Barry K.W."/>
            <person name="Cichocki N."/>
            <person name="Veneault-Fourrey C."/>
            <person name="LaButti K."/>
            <person name="Lindquist E.A."/>
            <person name="Lipzen A."/>
            <person name="Lundell T."/>
            <person name="Morin E."/>
            <person name="Murat C."/>
            <person name="Sun H."/>
            <person name="Tunlid A."/>
            <person name="Henrissat B."/>
            <person name="Grigoriev I.V."/>
            <person name="Hibbett D.S."/>
            <person name="Martin F."/>
            <person name="Nordberg H.P."/>
            <person name="Cantor M.N."/>
            <person name="Hua S.X."/>
        </authorList>
    </citation>
    <scope>NUCLEOTIDE SEQUENCE [LARGE SCALE GENOMIC DNA]</scope>
    <source>
        <strain evidence="13 14">MAFF 305830</strain>
    </source>
</reference>
<evidence type="ECO:0000256" key="7">
    <source>
        <dbReference type="ARBA" id="ARBA00022679"/>
    </source>
</evidence>
<keyword evidence="14" id="KW-1185">Reference proteome</keyword>